<dbReference type="InterPro" id="IPR026169">
    <property type="entry name" value="MIEAP"/>
</dbReference>
<accession>A0AAV2QU51</accession>
<comment type="similarity">
    <text evidence="4">Belongs to the MIEAP family.</text>
</comment>
<keyword evidence="8" id="KW-0175">Coiled coil</keyword>
<keyword evidence="9" id="KW-0446">Lipid-binding</keyword>
<keyword evidence="7" id="KW-1000">Mitochondrion outer membrane</keyword>
<evidence type="ECO:0000256" key="5">
    <source>
        <dbReference type="ARBA" id="ARBA00019863"/>
    </source>
</evidence>
<sequence length="141" mass="15917">ETSSQHAKAHMAQPGQEYDHHAHALECAVAAFVTSNIDKQDLSKNAEEVSQQIWATLYDYPNLKSCQGLEQYIKDCVRLSWGLANQTPPFVIDYEQRTYKKDLHIRFHNSDPESNTIKTYLWPALLEGSGGPTVQKAVVIT</sequence>
<evidence type="ECO:0000256" key="3">
    <source>
        <dbReference type="ARBA" id="ARBA00004496"/>
    </source>
</evidence>
<dbReference type="GO" id="GO:0035695">
    <property type="term" value="P:mitophagy by internal vacuole formation"/>
    <property type="evidence" value="ECO:0007669"/>
    <property type="project" value="TreeGrafter"/>
</dbReference>
<keyword evidence="6" id="KW-0963">Cytoplasm</keyword>
<dbReference type="GO" id="GO:0005759">
    <property type="term" value="C:mitochondrial matrix"/>
    <property type="evidence" value="ECO:0007669"/>
    <property type="project" value="UniProtKB-SubCell"/>
</dbReference>
<evidence type="ECO:0000256" key="9">
    <source>
        <dbReference type="ARBA" id="ARBA00023121"/>
    </source>
</evidence>
<dbReference type="InterPro" id="IPR031981">
    <property type="entry name" value="MIEAP_C"/>
</dbReference>
<dbReference type="PANTHER" id="PTHR21771:SF1">
    <property type="entry name" value="MITOCHONDRIA-EATING PROTEIN"/>
    <property type="match status" value="1"/>
</dbReference>
<keyword evidence="10" id="KW-0496">Mitochondrion</keyword>
<proteinExistence type="inferred from homology"/>
<evidence type="ECO:0000256" key="6">
    <source>
        <dbReference type="ARBA" id="ARBA00022490"/>
    </source>
</evidence>
<evidence type="ECO:0000256" key="1">
    <source>
        <dbReference type="ARBA" id="ARBA00004294"/>
    </source>
</evidence>
<dbReference type="AlphaFoldDB" id="A0AAV2QU51"/>
<dbReference type="GO" id="GO:0008289">
    <property type="term" value="F:lipid binding"/>
    <property type="evidence" value="ECO:0007669"/>
    <property type="project" value="UniProtKB-KW"/>
</dbReference>
<evidence type="ECO:0000256" key="12">
    <source>
        <dbReference type="ARBA" id="ARBA00032687"/>
    </source>
</evidence>
<comment type="subcellular location">
    <subcellularLocation>
        <location evidence="3">Cytoplasm</location>
    </subcellularLocation>
    <subcellularLocation>
        <location evidence="2">Mitochondrion matrix</location>
    </subcellularLocation>
    <subcellularLocation>
        <location evidence="1">Mitochondrion outer membrane</location>
    </subcellularLocation>
</comment>
<keyword evidence="15" id="KW-1185">Reference proteome</keyword>
<dbReference type="PANTHER" id="PTHR21771">
    <property type="entry name" value="MITOCHONDRIA-EATING PROTEIN-RELATED"/>
    <property type="match status" value="1"/>
</dbReference>
<dbReference type="GO" id="GO:0005741">
    <property type="term" value="C:mitochondrial outer membrane"/>
    <property type="evidence" value="ECO:0007669"/>
    <property type="project" value="UniProtKB-SubCell"/>
</dbReference>
<dbReference type="Proteomes" id="UP001497623">
    <property type="component" value="Unassembled WGS sequence"/>
</dbReference>
<gene>
    <name evidence="14" type="ORF">MNOR_LOCUS15259</name>
</gene>
<evidence type="ECO:0000256" key="11">
    <source>
        <dbReference type="ARBA" id="ARBA00023136"/>
    </source>
</evidence>
<evidence type="ECO:0000256" key="2">
    <source>
        <dbReference type="ARBA" id="ARBA00004305"/>
    </source>
</evidence>
<evidence type="ECO:0000259" key="13">
    <source>
        <dbReference type="Pfam" id="PF16026"/>
    </source>
</evidence>
<evidence type="ECO:0000256" key="4">
    <source>
        <dbReference type="ARBA" id="ARBA00008233"/>
    </source>
</evidence>
<feature type="non-terminal residue" evidence="14">
    <location>
        <position position="1"/>
    </location>
</feature>
<evidence type="ECO:0000313" key="14">
    <source>
        <dbReference type="EMBL" id="CAL4094865.1"/>
    </source>
</evidence>
<evidence type="ECO:0000256" key="8">
    <source>
        <dbReference type="ARBA" id="ARBA00023054"/>
    </source>
</evidence>
<dbReference type="Pfam" id="PF16026">
    <property type="entry name" value="MIEAP"/>
    <property type="match status" value="1"/>
</dbReference>
<feature type="domain" description="Mitochondria-eating protein C-terminal" evidence="13">
    <location>
        <begin position="12"/>
        <end position="141"/>
    </location>
</feature>
<keyword evidence="11" id="KW-0472">Membrane</keyword>
<comment type="caution">
    <text evidence="14">The sequence shown here is derived from an EMBL/GenBank/DDBJ whole genome shotgun (WGS) entry which is preliminary data.</text>
</comment>
<dbReference type="GO" id="GO:0035694">
    <property type="term" value="P:mitochondrial protein catabolic process"/>
    <property type="evidence" value="ECO:0007669"/>
    <property type="project" value="InterPro"/>
</dbReference>
<reference evidence="14 15" key="1">
    <citation type="submission" date="2024-05" db="EMBL/GenBank/DDBJ databases">
        <authorList>
            <person name="Wallberg A."/>
        </authorList>
    </citation>
    <scope>NUCLEOTIDE SEQUENCE [LARGE SCALE GENOMIC DNA]</scope>
</reference>
<dbReference type="EMBL" id="CAXKWB010009471">
    <property type="protein sequence ID" value="CAL4094865.1"/>
    <property type="molecule type" value="Genomic_DNA"/>
</dbReference>
<evidence type="ECO:0000256" key="7">
    <source>
        <dbReference type="ARBA" id="ARBA00022787"/>
    </source>
</evidence>
<evidence type="ECO:0000256" key="10">
    <source>
        <dbReference type="ARBA" id="ARBA00023128"/>
    </source>
</evidence>
<name>A0AAV2QU51_MEGNR</name>
<protein>
    <recommendedName>
        <fullName evidence="5">Mitochondria-eating protein</fullName>
    </recommendedName>
    <alternativeName>
        <fullName evidence="12">Spermatogenesis-associated protein 18</fullName>
    </alternativeName>
</protein>
<organism evidence="14 15">
    <name type="scientific">Meganyctiphanes norvegica</name>
    <name type="common">Northern krill</name>
    <name type="synonym">Thysanopoda norvegica</name>
    <dbReference type="NCBI Taxonomy" id="48144"/>
    <lineage>
        <taxon>Eukaryota</taxon>
        <taxon>Metazoa</taxon>
        <taxon>Ecdysozoa</taxon>
        <taxon>Arthropoda</taxon>
        <taxon>Crustacea</taxon>
        <taxon>Multicrustacea</taxon>
        <taxon>Malacostraca</taxon>
        <taxon>Eumalacostraca</taxon>
        <taxon>Eucarida</taxon>
        <taxon>Euphausiacea</taxon>
        <taxon>Euphausiidae</taxon>
        <taxon>Meganyctiphanes</taxon>
    </lineage>
</organism>
<evidence type="ECO:0000313" key="15">
    <source>
        <dbReference type="Proteomes" id="UP001497623"/>
    </source>
</evidence>